<dbReference type="SUPFAM" id="SSF55846">
    <property type="entry name" value="N-acetylmuramoyl-L-alanine amidase-like"/>
    <property type="match status" value="1"/>
</dbReference>
<dbReference type="Pfam" id="PF01510">
    <property type="entry name" value="Amidase_2"/>
    <property type="match status" value="1"/>
</dbReference>
<keyword evidence="5" id="KW-1185">Reference proteome</keyword>
<evidence type="ECO:0000256" key="1">
    <source>
        <dbReference type="ARBA" id="ARBA00007553"/>
    </source>
</evidence>
<feature type="domain" description="Peptidoglycan recognition protein family" evidence="3">
    <location>
        <begin position="7"/>
        <end position="149"/>
    </location>
</feature>
<dbReference type="AlphaFoldDB" id="A0A2M9EZB5"/>
<accession>A0A2M9EZB5</accession>
<dbReference type="SMART" id="SM00644">
    <property type="entry name" value="Ami_2"/>
    <property type="match status" value="1"/>
</dbReference>
<dbReference type="Gene3D" id="3.40.80.10">
    <property type="entry name" value="Peptidoglycan recognition protein-like"/>
    <property type="match status" value="1"/>
</dbReference>
<feature type="domain" description="N-acetylmuramoyl-L-alanine amidase" evidence="2">
    <location>
        <begin position="20"/>
        <end position="155"/>
    </location>
</feature>
<dbReference type="PANTHER" id="PTHR11022">
    <property type="entry name" value="PEPTIDOGLYCAN RECOGNITION PROTEIN"/>
    <property type="match status" value="1"/>
</dbReference>
<dbReference type="InterPro" id="IPR036505">
    <property type="entry name" value="Amidase/PGRP_sf"/>
</dbReference>
<gene>
    <name evidence="4" type="ORF">CQS04_05200</name>
</gene>
<dbReference type="CDD" id="cd06583">
    <property type="entry name" value="PGRP"/>
    <property type="match status" value="1"/>
</dbReference>
<evidence type="ECO:0008006" key="6">
    <source>
        <dbReference type="Google" id="ProtNLM"/>
    </source>
</evidence>
<dbReference type="GO" id="GO:0009253">
    <property type="term" value="P:peptidoglycan catabolic process"/>
    <property type="evidence" value="ECO:0007669"/>
    <property type="project" value="InterPro"/>
</dbReference>
<dbReference type="InterPro" id="IPR006619">
    <property type="entry name" value="PGRP_domain_met/bac"/>
</dbReference>
<sequence length="179" mass="19411">MAYVAKPTIVSRNSWGAGTNSCTTLLPKGNVTKLVLHHCVYPDSTINGSTEAQHQKKIQDGHKAQKWCDIGYHFGIGKNGTILEGMPLTKQGINVANHNHYTIGVVVHGDYRTRTLTSAQKTAIIKLLAWLCYDYGLTSSAITYHQALANTICPGDNIISQVSSIRSGVYNLLNSGPIS</sequence>
<dbReference type="PANTHER" id="PTHR11022:SF41">
    <property type="entry name" value="PEPTIDOGLYCAN-RECOGNITION PROTEIN LC-RELATED"/>
    <property type="match status" value="1"/>
</dbReference>
<comment type="similarity">
    <text evidence="1">Belongs to the N-acetylmuramoyl-L-alanine amidase 2 family.</text>
</comment>
<protein>
    <recommendedName>
        <fullName evidence="6">N-acetylmuramoyl-L-alanine amidase</fullName>
    </recommendedName>
</protein>
<evidence type="ECO:0000259" key="3">
    <source>
        <dbReference type="SMART" id="SM00701"/>
    </source>
</evidence>
<proteinExistence type="inferred from homology"/>
<dbReference type="InterPro" id="IPR002502">
    <property type="entry name" value="Amidase_domain"/>
</dbReference>
<dbReference type="InterPro" id="IPR015510">
    <property type="entry name" value="PGRP"/>
</dbReference>
<comment type="caution">
    <text evidence="4">The sequence shown here is derived from an EMBL/GenBank/DDBJ whole genome shotgun (WGS) entry which is preliminary data.</text>
</comment>
<dbReference type="OrthoDB" id="9812621at2"/>
<dbReference type="SMART" id="SM00701">
    <property type="entry name" value="PGRP"/>
    <property type="match status" value="1"/>
</dbReference>
<evidence type="ECO:0000259" key="2">
    <source>
        <dbReference type="SMART" id="SM00644"/>
    </source>
</evidence>
<dbReference type="Proteomes" id="UP000228680">
    <property type="component" value="Unassembled WGS sequence"/>
</dbReference>
<evidence type="ECO:0000313" key="4">
    <source>
        <dbReference type="EMBL" id="PJK16558.1"/>
    </source>
</evidence>
<organism evidence="4 5">
    <name type="scientific">Chryseomicrobium excrementi</name>
    <dbReference type="NCBI Taxonomy" id="2041346"/>
    <lineage>
        <taxon>Bacteria</taxon>
        <taxon>Bacillati</taxon>
        <taxon>Bacillota</taxon>
        <taxon>Bacilli</taxon>
        <taxon>Bacillales</taxon>
        <taxon>Caryophanaceae</taxon>
        <taxon>Chryseomicrobium</taxon>
    </lineage>
</organism>
<reference evidence="4 5" key="1">
    <citation type="submission" date="2017-10" db="EMBL/GenBank/DDBJ databases">
        <title>Draft genome of Chryseomicrobium casticus sp. nov.</title>
        <authorList>
            <person name="Chakraborty R."/>
            <person name="Saha T."/>
        </authorList>
    </citation>
    <scope>NUCLEOTIDE SEQUENCE [LARGE SCALE GENOMIC DNA]</scope>
    <source>
        <strain evidence="4 5">ET03</strain>
    </source>
</reference>
<dbReference type="GO" id="GO:0008745">
    <property type="term" value="F:N-acetylmuramoyl-L-alanine amidase activity"/>
    <property type="evidence" value="ECO:0007669"/>
    <property type="project" value="InterPro"/>
</dbReference>
<dbReference type="RefSeq" id="WP_100353124.1">
    <property type="nucleotide sequence ID" value="NZ_PCGR01000002.1"/>
</dbReference>
<dbReference type="EMBL" id="PCGR01000002">
    <property type="protein sequence ID" value="PJK16558.1"/>
    <property type="molecule type" value="Genomic_DNA"/>
</dbReference>
<dbReference type="GO" id="GO:0008270">
    <property type="term" value="F:zinc ion binding"/>
    <property type="evidence" value="ECO:0007669"/>
    <property type="project" value="InterPro"/>
</dbReference>
<name>A0A2M9EZB5_9BACL</name>
<evidence type="ECO:0000313" key="5">
    <source>
        <dbReference type="Proteomes" id="UP000228680"/>
    </source>
</evidence>